<keyword evidence="3" id="KW-1185">Reference proteome</keyword>
<proteinExistence type="predicted"/>
<dbReference type="AlphaFoldDB" id="A0A5N5DDF6"/>
<gene>
    <name evidence="2" type="ORF">DBV05_g5573</name>
</gene>
<comment type="caution">
    <text evidence="2">The sequence shown here is derived from an EMBL/GenBank/DDBJ whole genome shotgun (WGS) entry which is preliminary data.</text>
</comment>
<name>A0A5N5DDF6_9PEZI</name>
<feature type="compositionally biased region" description="Basic and acidic residues" evidence="1">
    <location>
        <begin position="78"/>
        <end position="100"/>
    </location>
</feature>
<dbReference type="EMBL" id="VCHE01000030">
    <property type="protein sequence ID" value="KAB2575721.1"/>
    <property type="molecule type" value="Genomic_DNA"/>
</dbReference>
<dbReference type="OrthoDB" id="3902208at2759"/>
<organism evidence="2 3">
    <name type="scientific">Lasiodiplodia theobromae</name>
    <dbReference type="NCBI Taxonomy" id="45133"/>
    <lineage>
        <taxon>Eukaryota</taxon>
        <taxon>Fungi</taxon>
        <taxon>Dikarya</taxon>
        <taxon>Ascomycota</taxon>
        <taxon>Pezizomycotina</taxon>
        <taxon>Dothideomycetes</taxon>
        <taxon>Dothideomycetes incertae sedis</taxon>
        <taxon>Botryosphaeriales</taxon>
        <taxon>Botryosphaeriaceae</taxon>
        <taxon>Lasiodiplodia</taxon>
    </lineage>
</organism>
<evidence type="ECO:0000313" key="2">
    <source>
        <dbReference type="EMBL" id="KAB2575721.1"/>
    </source>
</evidence>
<evidence type="ECO:0000313" key="3">
    <source>
        <dbReference type="Proteomes" id="UP000325902"/>
    </source>
</evidence>
<evidence type="ECO:0000256" key="1">
    <source>
        <dbReference type="SAM" id="MobiDB-lite"/>
    </source>
</evidence>
<dbReference type="Proteomes" id="UP000325902">
    <property type="component" value="Unassembled WGS sequence"/>
</dbReference>
<protein>
    <submittedName>
        <fullName evidence="2">Uncharacterized protein</fullName>
    </submittedName>
</protein>
<feature type="region of interest" description="Disordered" evidence="1">
    <location>
        <begin position="61"/>
        <end position="107"/>
    </location>
</feature>
<feature type="region of interest" description="Disordered" evidence="1">
    <location>
        <begin position="1"/>
        <end position="23"/>
    </location>
</feature>
<accession>A0A5N5DDF6</accession>
<sequence>MSNPNNSSEEAGNQPGGIIAKGLDPVGKGLGAVLSPVGAVVGTVTKPVTGTVGGITKPVLDPVTGEKDDRAQVLGGNKRAEDFGKQAQKDKERFGGKEQTGDNPLGL</sequence>
<reference evidence="2 3" key="1">
    <citation type="journal article" date="2019" name="Sci. Rep.">
        <title>A multi-omics analysis of the grapevine pathogen Lasiodiplodia theobromae reveals that temperature affects the expression of virulence- and pathogenicity-related genes.</title>
        <authorList>
            <person name="Felix C."/>
            <person name="Meneses R."/>
            <person name="Goncalves M.F.M."/>
            <person name="Tilleman L."/>
            <person name="Duarte A.S."/>
            <person name="Jorrin-Novo J.V."/>
            <person name="Van de Peer Y."/>
            <person name="Deforce D."/>
            <person name="Van Nieuwerburgh F."/>
            <person name="Esteves A.C."/>
            <person name="Alves A."/>
        </authorList>
    </citation>
    <scope>NUCLEOTIDE SEQUENCE [LARGE SCALE GENOMIC DNA]</scope>
    <source>
        <strain evidence="2 3">LA-SOL3</strain>
    </source>
</reference>
<feature type="compositionally biased region" description="Polar residues" evidence="1">
    <location>
        <begin position="1"/>
        <end position="11"/>
    </location>
</feature>